<proteinExistence type="predicted"/>
<dbReference type="OrthoDB" id="1902316at2759"/>
<reference evidence="2 3" key="1">
    <citation type="submission" date="2020-04" db="EMBL/GenBank/DDBJ databases">
        <title>Plant Genome Project.</title>
        <authorList>
            <person name="Zhang R.-G."/>
        </authorList>
    </citation>
    <scope>NUCLEOTIDE SEQUENCE [LARGE SCALE GENOMIC DNA]</scope>
    <source>
        <strain evidence="2">YNK0</strain>
        <tissue evidence="2">Leaf</tissue>
    </source>
</reference>
<evidence type="ECO:0000313" key="3">
    <source>
        <dbReference type="Proteomes" id="UP000655225"/>
    </source>
</evidence>
<dbReference type="EMBL" id="JABCRI010000001">
    <property type="protein sequence ID" value="KAF8412218.1"/>
    <property type="molecule type" value="Genomic_DNA"/>
</dbReference>
<sequence length="149" mass="16761">MATQARDRIQDQNFSVAYKAHKKVGHGGRKALFDVTNKGKPSSHLESKKNHFKKLDATGGEIDVSKAIPSFGGKSMFLDHCLLLGGLTLSLEPESPSRYLELEQKAELPDEYWSPPQCRTPKSLNSSPDWNDYHFPNSMLKETPRLPKH</sequence>
<name>A0A835DQN5_TETSI</name>
<gene>
    <name evidence="2" type="ORF">HHK36_000178</name>
</gene>
<feature type="region of interest" description="Disordered" evidence="1">
    <location>
        <begin position="110"/>
        <end position="149"/>
    </location>
</feature>
<protein>
    <submittedName>
        <fullName evidence="2">Uncharacterized protein</fullName>
    </submittedName>
</protein>
<evidence type="ECO:0000256" key="1">
    <source>
        <dbReference type="SAM" id="MobiDB-lite"/>
    </source>
</evidence>
<feature type="compositionally biased region" description="Polar residues" evidence="1">
    <location>
        <begin position="120"/>
        <end position="129"/>
    </location>
</feature>
<dbReference type="GO" id="GO:0007346">
    <property type="term" value="P:regulation of mitotic cell cycle"/>
    <property type="evidence" value="ECO:0007669"/>
    <property type="project" value="InterPro"/>
</dbReference>
<dbReference type="PANTHER" id="PTHR35125">
    <property type="entry name" value="NEURON NAVIGATOR 1-LIKE-RELATED"/>
    <property type="match status" value="1"/>
</dbReference>
<dbReference type="InterPro" id="IPR039326">
    <property type="entry name" value="Patronus"/>
</dbReference>
<dbReference type="Proteomes" id="UP000655225">
    <property type="component" value="Unassembled WGS sequence"/>
</dbReference>
<comment type="caution">
    <text evidence="2">The sequence shown here is derived from an EMBL/GenBank/DDBJ whole genome shotgun (WGS) entry which is preliminary data.</text>
</comment>
<accession>A0A835DQN5</accession>
<dbReference type="PANTHER" id="PTHR35125:SF2">
    <property type="entry name" value="PROTEIN PATRONUS 2-LIKE"/>
    <property type="match status" value="1"/>
</dbReference>
<organism evidence="2 3">
    <name type="scientific">Tetracentron sinense</name>
    <name type="common">Spur-leaf</name>
    <dbReference type="NCBI Taxonomy" id="13715"/>
    <lineage>
        <taxon>Eukaryota</taxon>
        <taxon>Viridiplantae</taxon>
        <taxon>Streptophyta</taxon>
        <taxon>Embryophyta</taxon>
        <taxon>Tracheophyta</taxon>
        <taxon>Spermatophyta</taxon>
        <taxon>Magnoliopsida</taxon>
        <taxon>Trochodendrales</taxon>
        <taxon>Trochodendraceae</taxon>
        <taxon>Tetracentron</taxon>
    </lineage>
</organism>
<dbReference type="AlphaFoldDB" id="A0A835DQN5"/>
<keyword evidence="3" id="KW-1185">Reference proteome</keyword>
<evidence type="ECO:0000313" key="2">
    <source>
        <dbReference type="EMBL" id="KAF8412218.1"/>
    </source>
</evidence>